<gene>
    <name evidence="1" type="ORF">LCGC14_1434810</name>
</gene>
<accession>A0A0F9JMG8</accession>
<evidence type="ECO:0000313" key="1">
    <source>
        <dbReference type="EMBL" id="KKM71029.1"/>
    </source>
</evidence>
<dbReference type="Gene3D" id="3.60.21.10">
    <property type="match status" value="1"/>
</dbReference>
<feature type="non-terminal residue" evidence="1">
    <location>
        <position position="51"/>
    </location>
</feature>
<dbReference type="AlphaFoldDB" id="A0A0F9JMG8"/>
<name>A0A0F9JMG8_9ZZZZ</name>
<proteinExistence type="predicted"/>
<sequence>MRVWNKSLYKSLQLYGHSHATLKSIGKQHDIGVDNNNFFPVSFEDLVGIMN</sequence>
<organism evidence="1">
    <name type="scientific">marine sediment metagenome</name>
    <dbReference type="NCBI Taxonomy" id="412755"/>
    <lineage>
        <taxon>unclassified sequences</taxon>
        <taxon>metagenomes</taxon>
        <taxon>ecological metagenomes</taxon>
    </lineage>
</organism>
<protein>
    <submittedName>
        <fullName evidence="1">Uncharacterized protein</fullName>
    </submittedName>
</protein>
<reference evidence="1" key="1">
    <citation type="journal article" date="2015" name="Nature">
        <title>Complex archaea that bridge the gap between prokaryotes and eukaryotes.</title>
        <authorList>
            <person name="Spang A."/>
            <person name="Saw J.H."/>
            <person name="Jorgensen S.L."/>
            <person name="Zaremba-Niedzwiedzka K."/>
            <person name="Martijn J."/>
            <person name="Lind A.E."/>
            <person name="van Eijk R."/>
            <person name="Schleper C."/>
            <person name="Guy L."/>
            <person name="Ettema T.J."/>
        </authorList>
    </citation>
    <scope>NUCLEOTIDE SEQUENCE</scope>
</reference>
<dbReference type="EMBL" id="LAZR01009710">
    <property type="protein sequence ID" value="KKM71029.1"/>
    <property type="molecule type" value="Genomic_DNA"/>
</dbReference>
<comment type="caution">
    <text evidence="1">The sequence shown here is derived from an EMBL/GenBank/DDBJ whole genome shotgun (WGS) entry which is preliminary data.</text>
</comment>
<dbReference type="InterPro" id="IPR029052">
    <property type="entry name" value="Metallo-depent_PP-like"/>
</dbReference>